<dbReference type="RefSeq" id="WP_197643158.1">
    <property type="nucleotide sequence ID" value="NZ_JAEACP010000008.1"/>
</dbReference>
<dbReference type="EMBL" id="JBHRSM010000013">
    <property type="protein sequence ID" value="MFC3085917.1"/>
    <property type="molecule type" value="Genomic_DNA"/>
</dbReference>
<organism evidence="1 2">
    <name type="scientific">Tabrizicola soli</name>
    <dbReference type="NCBI Taxonomy" id="2185115"/>
    <lineage>
        <taxon>Bacteria</taxon>
        <taxon>Pseudomonadati</taxon>
        <taxon>Pseudomonadota</taxon>
        <taxon>Alphaproteobacteria</taxon>
        <taxon>Rhodobacterales</taxon>
        <taxon>Paracoccaceae</taxon>
        <taxon>Tabrizicola</taxon>
    </lineage>
</organism>
<name>A0ABV7DTT8_9RHOB</name>
<keyword evidence="2" id="KW-1185">Reference proteome</keyword>
<dbReference type="Proteomes" id="UP001595445">
    <property type="component" value="Unassembled WGS sequence"/>
</dbReference>
<dbReference type="Pfam" id="PF11154">
    <property type="entry name" value="DUF2934"/>
    <property type="match status" value="1"/>
</dbReference>
<evidence type="ECO:0000313" key="2">
    <source>
        <dbReference type="Proteomes" id="UP001595445"/>
    </source>
</evidence>
<dbReference type="InterPro" id="IPR021327">
    <property type="entry name" value="DUF2934"/>
</dbReference>
<comment type="caution">
    <text evidence="1">The sequence shown here is derived from an EMBL/GenBank/DDBJ whole genome shotgun (WGS) entry which is preliminary data.</text>
</comment>
<reference evidence="2" key="1">
    <citation type="journal article" date="2019" name="Int. J. Syst. Evol. Microbiol.">
        <title>The Global Catalogue of Microorganisms (GCM) 10K type strain sequencing project: providing services to taxonomists for standard genome sequencing and annotation.</title>
        <authorList>
            <consortium name="The Broad Institute Genomics Platform"/>
            <consortium name="The Broad Institute Genome Sequencing Center for Infectious Disease"/>
            <person name="Wu L."/>
            <person name="Ma J."/>
        </authorList>
    </citation>
    <scope>NUCLEOTIDE SEQUENCE [LARGE SCALE GENOMIC DNA]</scope>
    <source>
        <strain evidence="2">KCTC 62102</strain>
    </source>
</reference>
<proteinExistence type="predicted"/>
<sequence length="65" mass="7528">MEQSDIERIRLRAYEIWEAAGRPAGKDREHWEQAQAELAAKDAYGLDREEVVAMREGAERVEDEP</sequence>
<accession>A0ABV7DTT8</accession>
<gene>
    <name evidence="1" type="ORF">ACFOD6_07630</name>
</gene>
<evidence type="ECO:0000313" key="1">
    <source>
        <dbReference type="EMBL" id="MFC3085917.1"/>
    </source>
</evidence>
<protein>
    <submittedName>
        <fullName evidence="1">DUF2934 domain-containing protein</fullName>
    </submittedName>
</protein>